<accession>A0A8J6J664</accession>
<dbReference type="AlphaFoldDB" id="A0A8J6J664"/>
<dbReference type="EMBL" id="JACOPN010000007">
    <property type="protein sequence ID" value="MBC5717847.1"/>
    <property type="molecule type" value="Genomic_DNA"/>
</dbReference>
<evidence type="ECO:0000313" key="2">
    <source>
        <dbReference type="EMBL" id="MBC5717847.1"/>
    </source>
</evidence>
<dbReference type="PANTHER" id="PTHR33498">
    <property type="entry name" value="TRANSPOSASE FOR INSERTION SEQUENCE ELEMENT IS1557"/>
    <property type="match status" value="1"/>
</dbReference>
<proteinExistence type="predicted"/>
<keyword evidence="3" id="KW-1185">Reference proteome</keyword>
<name>A0A8J6J664_9FIRM</name>
<dbReference type="PANTHER" id="PTHR33498:SF1">
    <property type="entry name" value="TRANSPOSASE FOR INSERTION SEQUENCE ELEMENT IS1557"/>
    <property type="match status" value="1"/>
</dbReference>
<evidence type="ECO:0000259" key="1">
    <source>
        <dbReference type="Pfam" id="PF01610"/>
    </source>
</evidence>
<gene>
    <name evidence="2" type="ORF">H8S55_10995</name>
</gene>
<organism evidence="2 3">
    <name type="scientific">Flintibacter faecis</name>
    <dbReference type="NCBI Taxonomy" id="2763047"/>
    <lineage>
        <taxon>Bacteria</taxon>
        <taxon>Bacillati</taxon>
        <taxon>Bacillota</taxon>
        <taxon>Clostridia</taxon>
        <taxon>Eubacteriales</taxon>
        <taxon>Flintibacter</taxon>
    </lineage>
</organism>
<comment type="caution">
    <text evidence="2">The sequence shown here is derived from an EMBL/GenBank/DDBJ whole genome shotgun (WGS) entry which is preliminary data.</text>
</comment>
<dbReference type="InterPro" id="IPR002560">
    <property type="entry name" value="Transposase_DDE"/>
</dbReference>
<dbReference type="RefSeq" id="WP_186879010.1">
    <property type="nucleotide sequence ID" value="NZ_JACOPN010000007.1"/>
</dbReference>
<dbReference type="Pfam" id="PF01610">
    <property type="entry name" value="DDE_Tnp_ISL3"/>
    <property type="match status" value="1"/>
</dbReference>
<sequence length="152" mass="18099">MERVRKNEQKRLSSRFRKYFKKSRCLLMKPMEKLSTEEMERLALMFEIAPRLADAYRLKNEFLDGIRSKSSVEGKPKLIDWLGTVEAMDLPEFSDCAKAYRNWFHEILNSMDVPWSNGFIEGCNNKTKVLKRVCFGMRNFSNFRRRILFCHA</sequence>
<dbReference type="Proteomes" id="UP000602260">
    <property type="component" value="Unassembled WGS sequence"/>
</dbReference>
<protein>
    <submittedName>
        <fullName evidence="2">Transposase</fullName>
    </submittedName>
</protein>
<evidence type="ECO:0000313" key="3">
    <source>
        <dbReference type="Proteomes" id="UP000602260"/>
    </source>
</evidence>
<feature type="domain" description="Transposase IS204/IS1001/IS1096/IS1165 DDE" evidence="1">
    <location>
        <begin position="1"/>
        <end position="147"/>
    </location>
</feature>
<dbReference type="InterPro" id="IPR047951">
    <property type="entry name" value="Transpos_ISL3"/>
</dbReference>
<reference evidence="2" key="1">
    <citation type="submission" date="2020-08" db="EMBL/GenBank/DDBJ databases">
        <title>Genome public.</title>
        <authorList>
            <person name="Liu C."/>
            <person name="Sun Q."/>
        </authorList>
    </citation>
    <scope>NUCLEOTIDE SEQUENCE</scope>
    <source>
        <strain evidence="2">BX5</strain>
    </source>
</reference>